<dbReference type="GO" id="GO:0006779">
    <property type="term" value="P:porphyrin-containing compound biosynthetic process"/>
    <property type="evidence" value="ECO:0007669"/>
    <property type="project" value="TreeGrafter"/>
</dbReference>
<dbReference type="InterPro" id="IPR007197">
    <property type="entry name" value="rSAM"/>
</dbReference>
<dbReference type="SFLD" id="SFLDG01065">
    <property type="entry name" value="anaerobic_coproporphyrinogen-I"/>
    <property type="match status" value="1"/>
</dbReference>
<dbReference type="PROSITE" id="PS51918">
    <property type="entry name" value="RADICAL_SAM"/>
    <property type="match status" value="1"/>
</dbReference>
<dbReference type="SFLD" id="SFLDS00029">
    <property type="entry name" value="Radical_SAM"/>
    <property type="match status" value="1"/>
</dbReference>
<dbReference type="EMBL" id="CABWIB010000001">
    <property type="protein sequence ID" value="VWL85272.1"/>
    <property type="molecule type" value="Genomic_DNA"/>
</dbReference>
<dbReference type="SUPFAM" id="SSF102114">
    <property type="entry name" value="Radical SAM enzymes"/>
    <property type="match status" value="1"/>
</dbReference>
<dbReference type="InterPro" id="IPR023404">
    <property type="entry name" value="rSAM_horseshoe"/>
</dbReference>
<dbReference type="InterPro" id="IPR023995">
    <property type="entry name" value="HemZ"/>
</dbReference>
<dbReference type="PANTHER" id="PTHR13932">
    <property type="entry name" value="COPROPORPHYRINIGEN III OXIDASE"/>
    <property type="match status" value="1"/>
</dbReference>
<sequence>MKIISEIDENKFKEIVYTFFENINDIVKITNKSDDENILIEFENDNKKYTFKNEILFDREKQIQAMTKGGLLNLYGIKNDWGALVGMRPTKLVHKFLAEGKSYTNIEEILKKVYLLNDNKIKLLIDIVKNQIEYIDKDTVALYIGIAFCPTKCTYCSFPAYLKKGKYEKIYDLYIKTLNEEIKLMGDLLKKLDVKINSIYIGGGTPSFLSYDELEELLSNVSSNFNLEYLKEYTFEAGRIDTIDYEKLKLLKSFFVDRISINPQSFKESTLKRVNRYHSIEKLNEVYKMAKDLNFIINMDYILGLPLETTEDILNTIEKMSEYDAKNITIHNLALKKASYLTKNKYELDSEKIDFKKVYEKIYEYADKNGYIPYYMYKQKKSYGENIGFCKKESQSIYNIDMIEENKNVFSIGAGSITKLIKKDEIKRIVMPKDPIMYVNEFKDRIEKKIADILDFYEQE</sequence>
<evidence type="ECO:0000313" key="2">
    <source>
        <dbReference type="EMBL" id="VWL85272.1"/>
    </source>
</evidence>
<keyword evidence="3" id="KW-1185">Reference proteome</keyword>
<dbReference type="NCBIfam" id="NF006064">
    <property type="entry name" value="PRK08207.2-2"/>
    <property type="match status" value="1"/>
</dbReference>
<dbReference type="Pfam" id="PF04055">
    <property type="entry name" value="Radical_SAM"/>
    <property type="match status" value="1"/>
</dbReference>
<gene>
    <name evidence="2" type="ORF">OMES3154_00555</name>
</gene>
<dbReference type="SFLD" id="SFLDF00310">
    <property type="entry name" value="oxygen-independent_coproporphy"/>
    <property type="match status" value="1"/>
</dbReference>
<dbReference type="NCBIfam" id="TIGR03994">
    <property type="entry name" value="rSAM_HemZ"/>
    <property type="match status" value="1"/>
</dbReference>
<dbReference type="InterPro" id="IPR034505">
    <property type="entry name" value="Coproporphyrinogen-III_oxidase"/>
</dbReference>
<accession>A0A6I8MCR1</accession>
<dbReference type="Proteomes" id="UP000419017">
    <property type="component" value="Unassembled WGS sequence"/>
</dbReference>
<dbReference type="CDD" id="cd01335">
    <property type="entry name" value="Radical_SAM"/>
    <property type="match status" value="1"/>
</dbReference>
<name>A0A6I8MCR1_9FUSO</name>
<dbReference type="AlphaFoldDB" id="A0A6I8MCR1"/>
<dbReference type="GO" id="GO:0003824">
    <property type="term" value="F:catalytic activity"/>
    <property type="evidence" value="ECO:0007669"/>
    <property type="project" value="InterPro"/>
</dbReference>
<dbReference type="PANTHER" id="PTHR13932:SF1">
    <property type="entry name" value="OXYGEN-INDEPENDENT COPROPORPHYRINOGEN-III OXIDASE-LIKE PROTEIN HEMZ"/>
    <property type="match status" value="1"/>
</dbReference>
<evidence type="ECO:0000259" key="1">
    <source>
        <dbReference type="PROSITE" id="PS51918"/>
    </source>
</evidence>
<dbReference type="SMART" id="SM00729">
    <property type="entry name" value="Elp3"/>
    <property type="match status" value="1"/>
</dbReference>
<dbReference type="GO" id="GO:0051539">
    <property type="term" value="F:4 iron, 4 sulfur cluster binding"/>
    <property type="evidence" value="ECO:0007669"/>
    <property type="project" value="TreeGrafter"/>
</dbReference>
<evidence type="ECO:0000313" key="3">
    <source>
        <dbReference type="Proteomes" id="UP000419017"/>
    </source>
</evidence>
<dbReference type="InterPro" id="IPR006638">
    <property type="entry name" value="Elp3/MiaA/NifB-like_rSAM"/>
</dbReference>
<dbReference type="GO" id="GO:0005737">
    <property type="term" value="C:cytoplasm"/>
    <property type="evidence" value="ECO:0007669"/>
    <property type="project" value="TreeGrafter"/>
</dbReference>
<dbReference type="RefSeq" id="WP_156683280.1">
    <property type="nucleotide sequence ID" value="NZ_CABWIB010000001.1"/>
</dbReference>
<feature type="domain" description="Radical SAM core" evidence="1">
    <location>
        <begin position="134"/>
        <end position="373"/>
    </location>
</feature>
<organism evidence="2 3">
    <name type="scientific">Oceanivirga miroungae</name>
    <dbReference type="NCBI Taxonomy" id="1130046"/>
    <lineage>
        <taxon>Bacteria</taxon>
        <taxon>Fusobacteriati</taxon>
        <taxon>Fusobacteriota</taxon>
        <taxon>Fusobacteriia</taxon>
        <taxon>Fusobacteriales</taxon>
        <taxon>Leptotrichiaceae</taxon>
        <taxon>Oceanivirga</taxon>
    </lineage>
</organism>
<proteinExistence type="predicted"/>
<protein>
    <submittedName>
        <fullName evidence="2">Putative oxygen independent coproporphyrinogen III oxidase</fullName>
    </submittedName>
</protein>
<dbReference type="SFLD" id="SFLDG01082">
    <property type="entry name" value="B12-binding_domain_containing"/>
    <property type="match status" value="1"/>
</dbReference>
<dbReference type="Gene3D" id="3.80.30.20">
    <property type="entry name" value="tm_1862 like domain"/>
    <property type="match status" value="1"/>
</dbReference>
<reference evidence="2 3" key="1">
    <citation type="submission" date="2019-10" db="EMBL/GenBank/DDBJ databases">
        <authorList>
            <person name="Blom J."/>
        </authorList>
    </citation>
    <scope>NUCLEOTIDE SEQUENCE [LARGE SCALE GENOMIC DNA]</scope>
    <source>
        <strain evidence="2 3">ES3154-GLU</strain>
    </source>
</reference>
<dbReference type="InterPro" id="IPR058240">
    <property type="entry name" value="rSAM_sf"/>
</dbReference>